<sequence length="213" mass="23768">MSVLSTNGQVVSSDNLLHQKSVQLNIGTQGAGLELNYKVMPKTSLRLGANFVPLAANNVFEISGFNSTSRVGVNFYNAHLFADVIPFNRFRNFRIVGGFGYFFRADGNARINPTDNYTYGDIVLTSEQVGHIDLDIEWKGLAPYLGFAFGNLYPGKRFNVGFDLGTYYLSRPDARITGTGILEGNSTQESQLESNIKNYRWLPVLQLNFNFKI</sequence>
<gene>
    <name evidence="1" type="ORF">EKH83_14500</name>
</gene>
<evidence type="ECO:0008006" key="3">
    <source>
        <dbReference type="Google" id="ProtNLM"/>
    </source>
</evidence>
<organism evidence="1 2">
    <name type="scientific">Arcticibacter tournemirensis</name>
    <dbReference type="NCBI Taxonomy" id="699437"/>
    <lineage>
        <taxon>Bacteria</taxon>
        <taxon>Pseudomonadati</taxon>
        <taxon>Bacteroidota</taxon>
        <taxon>Sphingobacteriia</taxon>
        <taxon>Sphingobacteriales</taxon>
        <taxon>Sphingobacteriaceae</taxon>
        <taxon>Arcticibacter</taxon>
    </lineage>
</organism>
<comment type="caution">
    <text evidence="1">The sequence shown here is derived from an EMBL/GenBank/DDBJ whole genome shotgun (WGS) entry which is preliminary data.</text>
</comment>
<evidence type="ECO:0000313" key="1">
    <source>
        <dbReference type="EMBL" id="RXF68951.1"/>
    </source>
</evidence>
<proteinExistence type="predicted"/>
<dbReference type="AlphaFoldDB" id="A0A4Q0M789"/>
<reference evidence="1 2" key="1">
    <citation type="submission" date="2018-12" db="EMBL/GenBank/DDBJ databases">
        <title>The Draft Genome Sequence of the Soil Bacterium Pedobacter tournemirensis R1.</title>
        <authorList>
            <person name="He J."/>
        </authorList>
    </citation>
    <scope>NUCLEOTIDE SEQUENCE [LARGE SCALE GENOMIC DNA]</scope>
    <source>
        <strain evidence="1 2">R1</strain>
    </source>
</reference>
<protein>
    <recommendedName>
        <fullName evidence="3">Outer membrane beta-barrel protein</fullName>
    </recommendedName>
</protein>
<accession>A0A4Q0M789</accession>
<dbReference type="EMBL" id="RXOC01000009">
    <property type="protein sequence ID" value="RXF68951.1"/>
    <property type="molecule type" value="Genomic_DNA"/>
</dbReference>
<evidence type="ECO:0000313" key="2">
    <source>
        <dbReference type="Proteomes" id="UP000290848"/>
    </source>
</evidence>
<dbReference type="Gene3D" id="2.40.160.170">
    <property type="match status" value="1"/>
</dbReference>
<name>A0A4Q0M789_9SPHI</name>
<dbReference type="Proteomes" id="UP000290848">
    <property type="component" value="Unassembled WGS sequence"/>
</dbReference>